<organism evidence="1 2">
    <name type="scientific">Dioscorea zingiberensis</name>
    <dbReference type="NCBI Taxonomy" id="325984"/>
    <lineage>
        <taxon>Eukaryota</taxon>
        <taxon>Viridiplantae</taxon>
        <taxon>Streptophyta</taxon>
        <taxon>Embryophyta</taxon>
        <taxon>Tracheophyta</taxon>
        <taxon>Spermatophyta</taxon>
        <taxon>Magnoliopsida</taxon>
        <taxon>Liliopsida</taxon>
        <taxon>Dioscoreales</taxon>
        <taxon>Dioscoreaceae</taxon>
        <taxon>Dioscorea</taxon>
    </lineage>
</organism>
<protein>
    <submittedName>
        <fullName evidence="1">Uncharacterized protein</fullName>
    </submittedName>
</protein>
<comment type="caution">
    <text evidence="1">The sequence shown here is derived from an EMBL/GenBank/DDBJ whole genome shotgun (WGS) entry which is preliminary data.</text>
</comment>
<dbReference type="InterPro" id="IPR007877">
    <property type="entry name" value="DUF707"/>
</dbReference>
<reference evidence="1" key="2">
    <citation type="journal article" date="2022" name="Hortic Res">
        <title>The genome of Dioscorea zingiberensis sheds light on the biosynthesis, origin and evolution of the medicinally important diosgenin saponins.</title>
        <authorList>
            <person name="Li Y."/>
            <person name="Tan C."/>
            <person name="Li Z."/>
            <person name="Guo J."/>
            <person name="Li S."/>
            <person name="Chen X."/>
            <person name="Wang C."/>
            <person name="Dai X."/>
            <person name="Yang H."/>
            <person name="Song W."/>
            <person name="Hou L."/>
            <person name="Xu J."/>
            <person name="Tong Z."/>
            <person name="Xu A."/>
            <person name="Yuan X."/>
            <person name="Wang W."/>
            <person name="Yang Q."/>
            <person name="Chen L."/>
            <person name="Sun Z."/>
            <person name="Wang K."/>
            <person name="Pan B."/>
            <person name="Chen J."/>
            <person name="Bao Y."/>
            <person name="Liu F."/>
            <person name="Qi X."/>
            <person name="Gang D.R."/>
            <person name="Wen J."/>
            <person name="Li J."/>
        </authorList>
    </citation>
    <scope>NUCLEOTIDE SEQUENCE</scope>
    <source>
        <strain evidence="1">Dzin_1.0</strain>
    </source>
</reference>
<dbReference type="Proteomes" id="UP001085076">
    <property type="component" value="Miscellaneous, Linkage group lg05"/>
</dbReference>
<evidence type="ECO:0000313" key="1">
    <source>
        <dbReference type="EMBL" id="KAJ0972588.1"/>
    </source>
</evidence>
<evidence type="ECO:0000313" key="2">
    <source>
        <dbReference type="Proteomes" id="UP001085076"/>
    </source>
</evidence>
<dbReference type="AlphaFoldDB" id="A0A9D5HDV5"/>
<keyword evidence="2" id="KW-1185">Reference proteome</keyword>
<reference evidence="1" key="1">
    <citation type="submission" date="2021-03" db="EMBL/GenBank/DDBJ databases">
        <authorList>
            <person name="Li Z."/>
            <person name="Yang C."/>
        </authorList>
    </citation>
    <scope>NUCLEOTIDE SEQUENCE</scope>
    <source>
        <strain evidence="1">Dzin_1.0</strain>
        <tissue evidence="1">Leaf</tissue>
    </source>
</reference>
<gene>
    <name evidence="1" type="ORF">J5N97_020547</name>
</gene>
<dbReference type="PANTHER" id="PTHR31210:SF11">
    <property type="entry name" value="KETOGLUTARATE REDUCTASE TRANS-SPLICING-LIKE PROTEIN, PUTATIVE (DUF707)-RELATED"/>
    <property type="match status" value="1"/>
</dbReference>
<proteinExistence type="predicted"/>
<dbReference type="Pfam" id="PF05212">
    <property type="entry name" value="DUF707"/>
    <property type="match status" value="1"/>
</dbReference>
<dbReference type="EMBL" id="JAGGNH010000005">
    <property type="protein sequence ID" value="KAJ0972588.1"/>
    <property type="molecule type" value="Genomic_DNA"/>
</dbReference>
<sequence>MMAPTDLIHAWGLDMQLHYCAQGDWSKNVGVVDSEYLVHKGLPTLGGFHDEKVAYRPHEELEIFQRRWNQAVEEDKCWMDPYKEPIKNANH</sequence>
<dbReference type="PANTHER" id="PTHR31210">
    <property type="entry name" value="OS06G0731900 PROTEIN"/>
    <property type="match status" value="1"/>
</dbReference>
<accession>A0A9D5HDV5</accession>
<dbReference type="OrthoDB" id="658422at2759"/>
<name>A0A9D5HDV5_9LILI</name>